<reference evidence="3 4" key="1">
    <citation type="submission" date="2015-11" db="EMBL/GenBank/DDBJ databases">
        <title>Genomic analysis of 38 Legionella species identifies large and diverse effector repertoires.</title>
        <authorList>
            <person name="Burstein D."/>
            <person name="Amaro F."/>
            <person name="Zusman T."/>
            <person name="Lifshitz Z."/>
            <person name="Cohen O."/>
            <person name="Gilbert J.A."/>
            <person name="Pupko T."/>
            <person name="Shuman H.A."/>
            <person name="Segal G."/>
        </authorList>
    </citation>
    <scope>NUCLEOTIDE SEQUENCE [LARGE SCALE GENOMIC DNA]</scope>
    <source>
        <strain evidence="3 4">Bercovier 4</strain>
    </source>
</reference>
<dbReference type="Proteomes" id="UP000054761">
    <property type="component" value="Unassembled WGS sequence"/>
</dbReference>
<evidence type="ECO:0000313" key="3">
    <source>
        <dbReference type="EMBL" id="KTD26942.1"/>
    </source>
</evidence>
<dbReference type="PATRIC" id="fig|454.4.peg.1087"/>
<dbReference type="HAMAP" id="MF_00489">
    <property type="entry name" value="UPF0178"/>
    <property type="match status" value="1"/>
</dbReference>
<protein>
    <recommendedName>
        <fullName evidence="2">UPF0178 protein Lisr_1008</fullName>
    </recommendedName>
</protein>
<name>A0A0W0W419_9GAMM</name>
<dbReference type="NCBIfam" id="NF001095">
    <property type="entry name" value="PRK00124.1"/>
    <property type="match status" value="1"/>
</dbReference>
<gene>
    <name evidence="3" type="ORF">Lisr_1008</name>
</gene>
<dbReference type="AlphaFoldDB" id="A0A0W0W419"/>
<evidence type="ECO:0000313" key="4">
    <source>
        <dbReference type="Proteomes" id="UP000054761"/>
    </source>
</evidence>
<evidence type="ECO:0000256" key="2">
    <source>
        <dbReference type="HAMAP-Rule" id="MF_00489"/>
    </source>
</evidence>
<proteinExistence type="inferred from homology"/>
<evidence type="ECO:0000256" key="1">
    <source>
        <dbReference type="ARBA" id="ARBA00008522"/>
    </source>
</evidence>
<dbReference type="RefSeq" id="WP_058501370.1">
    <property type="nucleotide sequence ID" value="NZ_CAAAJA010000040.1"/>
</dbReference>
<dbReference type="InterPro" id="IPR003791">
    <property type="entry name" value="UPF0178"/>
</dbReference>
<organism evidence="3 4">
    <name type="scientific">Legionella israelensis</name>
    <dbReference type="NCBI Taxonomy" id="454"/>
    <lineage>
        <taxon>Bacteria</taxon>
        <taxon>Pseudomonadati</taxon>
        <taxon>Pseudomonadota</taxon>
        <taxon>Gammaproteobacteria</taxon>
        <taxon>Legionellales</taxon>
        <taxon>Legionellaceae</taxon>
        <taxon>Legionella</taxon>
    </lineage>
</organism>
<dbReference type="CDD" id="cd18720">
    <property type="entry name" value="PIN_YqxD-like"/>
    <property type="match status" value="1"/>
</dbReference>
<comment type="similarity">
    <text evidence="1 2">Belongs to the UPF0178 family.</text>
</comment>
<keyword evidence="4" id="KW-1185">Reference proteome</keyword>
<dbReference type="Pfam" id="PF02639">
    <property type="entry name" value="DUF188"/>
    <property type="match status" value="1"/>
</dbReference>
<dbReference type="PANTHER" id="PTHR35146:SF1">
    <property type="entry name" value="UPF0178 PROTEIN YAII"/>
    <property type="match status" value="1"/>
</dbReference>
<accession>A0A0W0W419</accession>
<dbReference type="EMBL" id="LNYH01000050">
    <property type="protein sequence ID" value="KTD26942.1"/>
    <property type="molecule type" value="Genomic_DNA"/>
</dbReference>
<sequence>MRIWIDGDACPNQIKDILFRAAIRTKTEVIIVANHTISIPSSPFIKRLQVESGFDVADNKITENIQPNDLVVTADIPLASEVINKKGIALNPRGELYTKANIKQKRAMRDFNESLRESGMISGTVAKLSSADIRRFANNLDAFLSKYIEPK</sequence>
<dbReference type="OrthoDB" id="9798918at2"/>
<dbReference type="PANTHER" id="PTHR35146">
    <property type="entry name" value="UPF0178 PROTEIN YAII"/>
    <property type="match status" value="1"/>
</dbReference>
<comment type="caution">
    <text evidence="3">The sequence shown here is derived from an EMBL/GenBank/DDBJ whole genome shotgun (WGS) entry which is preliminary data.</text>
</comment>